<dbReference type="RefSeq" id="WP_209619387.1">
    <property type="nucleotide sequence ID" value="NZ_JAGJRS010000018.1"/>
</dbReference>
<reference evidence="1 2" key="1">
    <citation type="submission" date="2021-04" db="EMBL/GenBank/DDBJ databases">
        <authorList>
            <person name="Huq M.A."/>
        </authorList>
    </citation>
    <scope>NUCLEOTIDE SEQUENCE [LARGE SCALE GENOMIC DNA]</scope>
    <source>
        <strain evidence="1 2">MAH-13</strain>
    </source>
</reference>
<gene>
    <name evidence="1" type="ORF">J7I44_09330</name>
</gene>
<comment type="caution">
    <text evidence="1">The sequence shown here is derived from an EMBL/GenBank/DDBJ whole genome shotgun (WGS) entry which is preliminary data.</text>
</comment>
<keyword evidence="2" id="KW-1185">Reference proteome</keyword>
<dbReference type="Gene3D" id="2.40.30.100">
    <property type="entry name" value="AF2212/PG0164-like"/>
    <property type="match status" value="1"/>
</dbReference>
<name>A0ABS4DN67_9GAMM</name>
<evidence type="ECO:0000313" key="2">
    <source>
        <dbReference type="Proteomes" id="UP000823790"/>
    </source>
</evidence>
<dbReference type="EMBL" id="JAGJRS010000018">
    <property type="protein sequence ID" value="MBP1474504.1"/>
    <property type="molecule type" value="Genomic_DNA"/>
</dbReference>
<sequence>MAKKKSVSRFEARLLRPAQPRNASWAFVVLPEEASAQFPRRGRTTAEGTINGQPLHATLEPDGRLSHWFKVDAALCKAAGATAGDLVVVEIAPVAREPEPKLPPDLRQALEGAPEALATWEGTTTLARVDWIHWLTSAKQSATRAKRVADACGMLASGKRRVCCFDSSGYYSKGFAAPEVADES</sequence>
<protein>
    <submittedName>
        <fullName evidence="1">DUF1905 domain-containing protein</fullName>
    </submittedName>
</protein>
<dbReference type="InterPro" id="IPR037079">
    <property type="entry name" value="AF2212/PG0164-like_sf"/>
</dbReference>
<evidence type="ECO:0000313" key="1">
    <source>
        <dbReference type="EMBL" id="MBP1474504.1"/>
    </source>
</evidence>
<dbReference type="InterPro" id="IPR015018">
    <property type="entry name" value="DUF1905"/>
</dbReference>
<dbReference type="Proteomes" id="UP000823790">
    <property type="component" value="Unassembled WGS sequence"/>
</dbReference>
<dbReference type="Pfam" id="PF13376">
    <property type="entry name" value="OmdA"/>
    <property type="match status" value="1"/>
</dbReference>
<organism evidence="1 2">
    <name type="scientific">Frateuria flava</name>
    <dbReference type="NCBI Taxonomy" id="2821489"/>
    <lineage>
        <taxon>Bacteria</taxon>
        <taxon>Pseudomonadati</taxon>
        <taxon>Pseudomonadota</taxon>
        <taxon>Gammaproteobacteria</taxon>
        <taxon>Lysobacterales</taxon>
        <taxon>Rhodanobacteraceae</taxon>
        <taxon>Frateuria</taxon>
    </lineage>
</organism>
<proteinExistence type="predicted"/>
<accession>A0ABS4DN67</accession>
<dbReference type="Pfam" id="PF08922">
    <property type="entry name" value="DUF1905"/>
    <property type="match status" value="1"/>
</dbReference>
<dbReference type="SUPFAM" id="SSF141694">
    <property type="entry name" value="AF2212/PG0164-like"/>
    <property type="match status" value="1"/>
</dbReference>